<dbReference type="Pfam" id="PF07731">
    <property type="entry name" value="Cu-oxidase_2"/>
    <property type="match status" value="1"/>
</dbReference>
<dbReference type="InterPro" id="IPR045087">
    <property type="entry name" value="Cu-oxidase_fam"/>
</dbReference>
<evidence type="ECO:0000313" key="8">
    <source>
        <dbReference type="EMBL" id="KAF4632286.1"/>
    </source>
</evidence>
<dbReference type="PROSITE" id="PS00079">
    <property type="entry name" value="MULTICOPPER_OXIDASE1"/>
    <property type="match status" value="1"/>
</dbReference>
<dbReference type="Gene3D" id="2.60.40.420">
    <property type="entry name" value="Cupredoxins - blue copper proteins"/>
    <property type="match status" value="3"/>
</dbReference>
<dbReference type="CDD" id="cd13880">
    <property type="entry name" value="CuRO_2_MaLCC_like"/>
    <property type="match status" value="1"/>
</dbReference>
<dbReference type="AlphaFoldDB" id="A0A8H4RNY4"/>
<proteinExistence type="inferred from homology"/>
<evidence type="ECO:0000313" key="9">
    <source>
        <dbReference type="Proteomes" id="UP000566819"/>
    </source>
</evidence>
<dbReference type="InterPro" id="IPR011706">
    <property type="entry name" value="Cu-oxidase_C"/>
</dbReference>
<keyword evidence="2" id="KW-0479">Metal-binding</keyword>
<comment type="caution">
    <text evidence="8">The sequence shown here is derived from an EMBL/GenBank/DDBJ whole genome shotgun (WGS) entry which is preliminary data.</text>
</comment>
<feature type="domain" description="Plastocyanin-like" evidence="6">
    <location>
        <begin position="446"/>
        <end position="549"/>
    </location>
</feature>
<dbReference type="InterPro" id="IPR001117">
    <property type="entry name" value="Cu-oxidase_2nd"/>
</dbReference>
<keyword evidence="4" id="KW-0186">Copper</keyword>
<evidence type="ECO:0008006" key="10">
    <source>
        <dbReference type="Google" id="ProtNLM"/>
    </source>
</evidence>
<dbReference type="Pfam" id="PF07732">
    <property type="entry name" value="Cu-oxidase_3"/>
    <property type="match status" value="1"/>
</dbReference>
<dbReference type="InterPro" id="IPR002355">
    <property type="entry name" value="Cu_oxidase_Cu_BS"/>
</dbReference>
<dbReference type="InterPro" id="IPR033138">
    <property type="entry name" value="Cu_oxidase_CS"/>
</dbReference>
<dbReference type="Pfam" id="PF00394">
    <property type="entry name" value="Cu-oxidase"/>
    <property type="match status" value="1"/>
</dbReference>
<dbReference type="GO" id="GO:0016491">
    <property type="term" value="F:oxidoreductase activity"/>
    <property type="evidence" value="ECO:0007669"/>
    <property type="project" value="UniProtKB-KW"/>
</dbReference>
<evidence type="ECO:0000256" key="4">
    <source>
        <dbReference type="ARBA" id="ARBA00023008"/>
    </source>
</evidence>
<keyword evidence="9" id="KW-1185">Reference proteome</keyword>
<dbReference type="PANTHER" id="PTHR11709">
    <property type="entry name" value="MULTI-COPPER OXIDASE"/>
    <property type="match status" value="1"/>
</dbReference>
<dbReference type="FunFam" id="2.60.40.420:FF:000021">
    <property type="entry name" value="Extracellular dihydrogeodin oxidase/laccase"/>
    <property type="match status" value="1"/>
</dbReference>
<dbReference type="PANTHER" id="PTHR11709:SF145">
    <property type="entry name" value="LCC1"/>
    <property type="match status" value="1"/>
</dbReference>
<dbReference type="GO" id="GO:0005507">
    <property type="term" value="F:copper ion binding"/>
    <property type="evidence" value="ECO:0007669"/>
    <property type="project" value="InterPro"/>
</dbReference>
<evidence type="ECO:0000259" key="7">
    <source>
        <dbReference type="Pfam" id="PF07732"/>
    </source>
</evidence>
<name>A0A8H4RNY4_9HELO</name>
<evidence type="ECO:0000256" key="3">
    <source>
        <dbReference type="ARBA" id="ARBA00023002"/>
    </source>
</evidence>
<dbReference type="PROSITE" id="PS00080">
    <property type="entry name" value="MULTICOPPER_OXIDASE2"/>
    <property type="match status" value="1"/>
</dbReference>
<evidence type="ECO:0000259" key="5">
    <source>
        <dbReference type="Pfam" id="PF00394"/>
    </source>
</evidence>
<dbReference type="Proteomes" id="UP000566819">
    <property type="component" value="Unassembled WGS sequence"/>
</dbReference>
<gene>
    <name evidence="8" type="ORF">G7Y89_g5849</name>
</gene>
<sequence length="586" mass="65685">MCVATFATWVRAHKVRHFQVFKGNPKEWNQQFAVVKPSSDDCPWGENTVENFDPRDDAPSTGVVRRYHFTIARGKASPDGYEKDVILVNNQFPGPLIEANWGDTISVTVFNNITAPEEGTSLHWHGFSQKDTPWYDGVVGITQCPIPPGTSLVYEFKADTYGSTWYHAHYASQYSDGLSGPLIVYGPRHVEYDYDLGPVMVGDYYHQNYTVVAAEASASTNDFTVYVPASDNNLINGKNSFNCSLVTDGHKCTPNAPLPKFHLKKGKTHLLRLINSGAAAMQRFSIDGHKLTIIANDFTPINPYTVDVVNLGVGQRTDVLVTGLDNPQPSYWMRSTLAMNCTRTLNPYAKAIVQYNDAPNIMSPNSTAYFLPELNCGNDALNLTTPIFPIEAELEPDITQVIELDLFTNSTGSHIWIMNNQTFRADYSNPLLFAEQAENFTSPPEAEQMIFDFGKAKTVRIVLNNKYQAAHPMHLHGVNFQVLSEGQGYWDGKAIINPSNPQRRDTQMLRRYGHMVIQVESLNPGVWPFHCHIAWHASTGLYMNFVMQKEDIQDLEVPASVTDSCKAWDVWEKTNRVGQTDSGLRI</sequence>
<dbReference type="InterPro" id="IPR011707">
    <property type="entry name" value="Cu-oxidase-like_N"/>
</dbReference>
<accession>A0A8H4RNY4</accession>
<dbReference type="InterPro" id="IPR008972">
    <property type="entry name" value="Cupredoxin"/>
</dbReference>
<feature type="domain" description="Plastocyanin-like" evidence="5">
    <location>
        <begin position="198"/>
        <end position="357"/>
    </location>
</feature>
<evidence type="ECO:0000256" key="1">
    <source>
        <dbReference type="ARBA" id="ARBA00010609"/>
    </source>
</evidence>
<dbReference type="EMBL" id="JAAMPI010000361">
    <property type="protein sequence ID" value="KAF4632286.1"/>
    <property type="molecule type" value="Genomic_DNA"/>
</dbReference>
<protein>
    <recommendedName>
        <fullName evidence="10">Laccase</fullName>
    </recommendedName>
</protein>
<dbReference type="OrthoDB" id="2121828at2759"/>
<organism evidence="8 9">
    <name type="scientific">Cudoniella acicularis</name>
    <dbReference type="NCBI Taxonomy" id="354080"/>
    <lineage>
        <taxon>Eukaryota</taxon>
        <taxon>Fungi</taxon>
        <taxon>Dikarya</taxon>
        <taxon>Ascomycota</taxon>
        <taxon>Pezizomycotina</taxon>
        <taxon>Leotiomycetes</taxon>
        <taxon>Helotiales</taxon>
        <taxon>Tricladiaceae</taxon>
        <taxon>Cudoniella</taxon>
    </lineage>
</organism>
<evidence type="ECO:0000256" key="2">
    <source>
        <dbReference type="ARBA" id="ARBA00022723"/>
    </source>
</evidence>
<dbReference type="CDD" id="cd13901">
    <property type="entry name" value="CuRO_3_MaLCC_like"/>
    <property type="match status" value="1"/>
</dbReference>
<keyword evidence="3" id="KW-0560">Oxidoreductase</keyword>
<feature type="domain" description="Plastocyanin-like" evidence="7">
    <location>
        <begin position="71"/>
        <end position="187"/>
    </location>
</feature>
<reference evidence="8 9" key="1">
    <citation type="submission" date="2020-03" db="EMBL/GenBank/DDBJ databases">
        <title>Draft Genome Sequence of Cudoniella acicularis.</title>
        <authorList>
            <person name="Buettner E."/>
            <person name="Kellner H."/>
        </authorList>
    </citation>
    <scope>NUCLEOTIDE SEQUENCE [LARGE SCALE GENOMIC DNA]</scope>
    <source>
        <strain evidence="8 9">DSM 108380</strain>
    </source>
</reference>
<dbReference type="SUPFAM" id="SSF49503">
    <property type="entry name" value="Cupredoxins"/>
    <property type="match status" value="3"/>
</dbReference>
<evidence type="ECO:0000259" key="6">
    <source>
        <dbReference type="Pfam" id="PF07731"/>
    </source>
</evidence>
<dbReference type="CDD" id="cd13854">
    <property type="entry name" value="CuRO_1_MaLCC_like"/>
    <property type="match status" value="1"/>
</dbReference>
<comment type="similarity">
    <text evidence="1">Belongs to the multicopper oxidase family.</text>
</comment>